<evidence type="ECO:0000313" key="4">
    <source>
        <dbReference type="Proteomes" id="UP000316541"/>
    </source>
</evidence>
<reference evidence="3 4" key="1">
    <citation type="submission" date="2019-07" db="EMBL/GenBank/DDBJ databases">
        <title>Microbispora hainanensis DSM 45428.</title>
        <authorList>
            <person name="Thawai C."/>
        </authorList>
    </citation>
    <scope>NUCLEOTIDE SEQUENCE [LARGE SCALE GENOMIC DNA]</scope>
    <source>
        <strain evidence="3 4">DSM 45428</strain>
    </source>
</reference>
<dbReference type="EMBL" id="VIRM01000003">
    <property type="protein sequence ID" value="TQS23604.1"/>
    <property type="molecule type" value="Genomic_DNA"/>
</dbReference>
<evidence type="ECO:0000256" key="1">
    <source>
        <dbReference type="SAM" id="MobiDB-lite"/>
    </source>
</evidence>
<dbReference type="Pfam" id="PF11241">
    <property type="entry name" value="DUF3043"/>
    <property type="match status" value="1"/>
</dbReference>
<evidence type="ECO:0000256" key="2">
    <source>
        <dbReference type="SAM" id="Phobius"/>
    </source>
</evidence>
<accession>A0A544Z3H5</accession>
<evidence type="ECO:0000313" key="3">
    <source>
        <dbReference type="EMBL" id="TQS23604.1"/>
    </source>
</evidence>
<dbReference type="AlphaFoldDB" id="A0A544Z3H5"/>
<dbReference type="InterPro" id="IPR021403">
    <property type="entry name" value="DUF3043"/>
</dbReference>
<keyword evidence="2" id="KW-0472">Membrane</keyword>
<dbReference type="RefSeq" id="WP_142616787.1">
    <property type="nucleotide sequence ID" value="NZ_VIRM01000003.1"/>
</dbReference>
<keyword evidence="2" id="KW-0812">Transmembrane</keyword>
<dbReference type="Proteomes" id="UP000316541">
    <property type="component" value="Unassembled WGS sequence"/>
</dbReference>
<comment type="caution">
    <text evidence="3">The sequence shown here is derived from an EMBL/GenBank/DDBJ whole genome shotgun (WGS) entry which is preliminary data.</text>
</comment>
<feature type="transmembrane region" description="Helical" evidence="2">
    <location>
        <begin position="131"/>
        <end position="154"/>
    </location>
</feature>
<name>A0A544Z3H5_9ACTN</name>
<protein>
    <submittedName>
        <fullName evidence="3">DUF3043 domain-containing protein</fullName>
    </submittedName>
</protein>
<sequence>MFRRRTQTSAEDSPVPVEDPKPHGTPGKGRPTPKRSEAQGRRRSPVTAPANRKEAYRLARERDKALRAKQRDAMLRGDERALPARDRGPVRKFARDWVDSRRLPGQYFLPVVFVIMLLSMVPFPIPVRSAVMLLYTLSLPVVMVLVLASSFYVAGRVKKEAAAKFPGEDLKGVGFYAAMRSSQMRRLRFPKPTVLPGGLPVALKNTADTAGAKK</sequence>
<organism evidence="3 4">
    <name type="scientific">Microbispora hainanensis</name>
    <dbReference type="NCBI Taxonomy" id="568844"/>
    <lineage>
        <taxon>Bacteria</taxon>
        <taxon>Bacillati</taxon>
        <taxon>Actinomycetota</taxon>
        <taxon>Actinomycetes</taxon>
        <taxon>Streptosporangiales</taxon>
        <taxon>Streptosporangiaceae</taxon>
        <taxon>Microbispora</taxon>
    </lineage>
</organism>
<proteinExistence type="predicted"/>
<gene>
    <name evidence="3" type="ORF">FLX08_03905</name>
</gene>
<feature type="transmembrane region" description="Helical" evidence="2">
    <location>
        <begin position="107"/>
        <end position="125"/>
    </location>
</feature>
<feature type="region of interest" description="Disordered" evidence="1">
    <location>
        <begin position="1"/>
        <end position="54"/>
    </location>
</feature>
<keyword evidence="2" id="KW-1133">Transmembrane helix</keyword>